<accession>A0A955RKY2</accession>
<evidence type="ECO:0000313" key="1">
    <source>
        <dbReference type="EMBL" id="MCA9385873.1"/>
    </source>
</evidence>
<organism evidence="1 2">
    <name type="scientific">Candidatus Dojkabacteria bacterium</name>
    <dbReference type="NCBI Taxonomy" id="2099670"/>
    <lineage>
        <taxon>Bacteria</taxon>
        <taxon>Candidatus Dojkabacteria</taxon>
    </lineage>
</organism>
<name>A0A955RKY2_9BACT</name>
<protein>
    <submittedName>
        <fullName evidence="1">Nucleoside triphosphate pyrophosphohydrolase</fullName>
    </submittedName>
</protein>
<reference evidence="1" key="1">
    <citation type="submission" date="2020-04" db="EMBL/GenBank/DDBJ databases">
        <authorList>
            <person name="Zhang T."/>
        </authorList>
    </citation>
    <scope>NUCLEOTIDE SEQUENCE</scope>
    <source>
        <strain evidence="1">HKST-UBA11</strain>
    </source>
</reference>
<sequence length="103" mass="12109">MKTYNKLVRDKIPEIINKQGEIAKIEILSDEQYLAELYKKLQEEITEFKGDPCEEELADIFEVLDALKAYYRFSGGSIEKIKSQKRKERGGFDDRIFLKTIEK</sequence>
<gene>
    <name evidence="1" type="ORF">KC717_04460</name>
</gene>
<reference evidence="1" key="2">
    <citation type="journal article" date="2021" name="Microbiome">
        <title>Successional dynamics and alternative stable states in a saline activated sludge microbial community over 9 years.</title>
        <authorList>
            <person name="Wang Y."/>
            <person name="Ye J."/>
            <person name="Ju F."/>
            <person name="Liu L."/>
            <person name="Boyd J.A."/>
            <person name="Deng Y."/>
            <person name="Parks D.H."/>
            <person name="Jiang X."/>
            <person name="Yin X."/>
            <person name="Woodcroft B.J."/>
            <person name="Tyson G.W."/>
            <person name="Hugenholtz P."/>
            <person name="Polz M.F."/>
            <person name="Zhang T."/>
        </authorList>
    </citation>
    <scope>NUCLEOTIDE SEQUENCE</scope>
    <source>
        <strain evidence="1">HKST-UBA11</strain>
    </source>
</reference>
<comment type="caution">
    <text evidence="1">The sequence shown here is derived from an EMBL/GenBank/DDBJ whole genome shotgun (WGS) entry which is preliminary data.</text>
</comment>
<dbReference type="EMBL" id="JAGQLH010000052">
    <property type="protein sequence ID" value="MCA9385873.1"/>
    <property type="molecule type" value="Genomic_DNA"/>
</dbReference>
<proteinExistence type="predicted"/>
<dbReference type="InterPro" id="IPR038735">
    <property type="entry name" value="MSMEG_1276-like_NTP-PPase_dom"/>
</dbReference>
<evidence type="ECO:0000313" key="2">
    <source>
        <dbReference type="Proteomes" id="UP000754563"/>
    </source>
</evidence>
<dbReference type="CDD" id="cd11532">
    <property type="entry name" value="NTP-PPase_COG4997"/>
    <property type="match status" value="1"/>
</dbReference>
<dbReference type="AlphaFoldDB" id="A0A955RKY2"/>
<dbReference type="Proteomes" id="UP000754563">
    <property type="component" value="Unassembled WGS sequence"/>
</dbReference>